<dbReference type="Proteomes" id="UP000829685">
    <property type="component" value="Unassembled WGS sequence"/>
</dbReference>
<accession>A0A9Q0AJB8</accession>
<dbReference type="Pfam" id="PF20163">
    <property type="entry name" value="DUF6536"/>
    <property type="match status" value="1"/>
</dbReference>
<evidence type="ECO:0000313" key="3">
    <source>
        <dbReference type="EMBL" id="KAI1861845.1"/>
    </source>
</evidence>
<sequence length="748" mass="83873">MRRSRSFINAWPVLSKRDKVIIGCILVIILIILLNTSLLIWVLIRDNGFKALGDLYTRDCDQMKTIDTVVHLIVNICSSVAIAASNYCAQLLVAPTRAEVTQAHERGDWLEIGAPSFRNLLGRRINGKRKLIWSALMLSSIPLHLFWNSVLFSTIPVTDYEIALVSRDFRTDLQPWNETWITRGQHRSTYDQAVGEAGNTQLLRRMLLGNRFEHLSKQECIERYISLDVRHKDVVLVASNASMSDGLSLVPTNKNSSLLYLSSSLLVQSKWMWATGWLCSGGDDTTSLVPEKRQSWCSREHLLPQAETWTVKNYRTLPDGKIIRDVAVQVDYCLSAGAEETQAGCAIRYSSVMLLAVIACNCIKLACMWLVWKLNSGRGQGIYEPLVTQGDAIASFLSSQDKTTKEMPLVEASDLTNRVLSSSMAADERNMGMVSTSSRLRHPVRWFRSISVTHWIAIFVSYLLILVLLSISLALALRQLVVYDQSVDLGSLWRMGIGEVQPYSISLTEAWGAMSEKAFYGTALLANGSQLLLSFGWYFANSLLTRIVINRHWSQFITKRRALRVSTPAGGQRSTYFLSLPYRYSVPLLMASAIVHWLLSRSLFVVQTTGFSYRLGQNTDNGFVRANQFDGSVVGYSGIAMVLSVATLSALLIGLLALSTRKLPCREASTEDEVIRMPLAGTCSMAISSACHPSDVETDVYLLPLQWGKNELDRWSFTSQNRLSYQVEAGLNRERSQEGLIPRWLFQE</sequence>
<dbReference type="PANTHER" id="PTHR35395:SF1">
    <property type="entry name" value="DUF6536 DOMAIN-CONTAINING PROTEIN"/>
    <property type="match status" value="1"/>
</dbReference>
<dbReference type="AlphaFoldDB" id="A0A9Q0AJB8"/>
<feature type="transmembrane region" description="Helical" evidence="1">
    <location>
        <begin position="582"/>
        <end position="599"/>
    </location>
</feature>
<feature type="transmembrane region" description="Helical" evidence="1">
    <location>
        <begin position="518"/>
        <end position="540"/>
    </location>
</feature>
<feature type="transmembrane region" description="Helical" evidence="1">
    <location>
        <begin position="633"/>
        <end position="658"/>
    </location>
</feature>
<dbReference type="PROSITE" id="PS50231">
    <property type="entry name" value="RICIN_B_LECTIN"/>
    <property type="match status" value="1"/>
</dbReference>
<protein>
    <recommendedName>
        <fullName evidence="2">DUF6536 domain-containing protein</fullName>
    </recommendedName>
</protein>
<organism evidence="3 4">
    <name type="scientific">Neoarthrinium moseri</name>
    <dbReference type="NCBI Taxonomy" id="1658444"/>
    <lineage>
        <taxon>Eukaryota</taxon>
        <taxon>Fungi</taxon>
        <taxon>Dikarya</taxon>
        <taxon>Ascomycota</taxon>
        <taxon>Pezizomycotina</taxon>
        <taxon>Sordariomycetes</taxon>
        <taxon>Xylariomycetidae</taxon>
        <taxon>Amphisphaeriales</taxon>
        <taxon>Apiosporaceae</taxon>
        <taxon>Neoarthrinium</taxon>
    </lineage>
</organism>
<evidence type="ECO:0000259" key="2">
    <source>
        <dbReference type="Pfam" id="PF20163"/>
    </source>
</evidence>
<feature type="domain" description="DUF6536" evidence="2">
    <location>
        <begin position="20"/>
        <end position="170"/>
    </location>
</feature>
<feature type="transmembrane region" description="Helical" evidence="1">
    <location>
        <begin position="20"/>
        <end position="44"/>
    </location>
</feature>
<keyword evidence="1" id="KW-1133">Transmembrane helix</keyword>
<comment type="caution">
    <text evidence="3">The sequence shown here is derived from an EMBL/GenBank/DDBJ whole genome shotgun (WGS) entry which is preliminary data.</text>
</comment>
<feature type="transmembrane region" description="Helical" evidence="1">
    <location>
        <begin position="352"/>
        <end position="372"/>
    </location>
</feature>
<evidence type="ECO:0000256" key="1">
    <source>
        <dbReference type="SAM" id="Phobius"/>
    </source>
</evidence>
<reference evidence="3" key="1">
    <citation type="submission" date="2021-03" db="EMBL/GenBank/DDBJ databases">
        <title>Revisited historic fungal species revealed as producer of novel bioactive compounds through whole genome sequencing and comparative genomics.</title>
        <authorList>
            <person name="Vignolle G.A."/>
            <person name="Hochenegger N."/>
            <person name="Mach R.L."/>
            <person name="Mach-Aigner A.R."/>
            <person name="Javad Rahimi M."/>
            <person name="Salim K.A."/>
            <person name="Chan C.M."/>
            <person name="Lim L.B.L."/>
            <person name="Cai F."/>
            <person name="Druzhinina I.S."/>
            <person name="U'Ren J.M."/>
            <person name="Derntl C."/>
        </authorList>
    </citation>
    <scope>NUCLEOTIDE SEQUENCE</scope>
    <source>
        <strain evidence="3">TUCIM 5799</strain>
    </source>
</reference>
<name>A0A9Q0AJB8_9PEZI</name>
<gene>
    <name evidence="3" type="ORF">JX265_009348</name>
</gene>
<keyword evidence="4" id="KW-1185">Reference proteome</keyword>
<keyword evidence="1" id="KW-0812">Transmembrane</keyword>
<dbReference type="PANTHER" id="PTHR35395">
    <property type="entry name" value="DUF6536 DOMAIN-CONTAINING PROTEIN"/>
    <property type="match status" value="1"/>
</dbReference>
<dbReference type="EMBL" id="JAFIMR010000028">
    <property type="protein sequence ID" value="KAI1861845.1"/>
    <property type="molecule type" value="Genomic_DNA"/>
</dbReference>
<feature type="transmembrane region" description="Helical" evidence="1">
    <location>
        <begin position="455"/>
        <end position="477"/>
    </location>
</feature>
<dbReference type="InterPro" id="IPR046623">
    <property type="entry name" value="DUF6536"/>
</dbReference>
<evidence type="ECO:0000313" key="4">
    <source>
        <dbReference type="Proteomes" id="UP000829685"/>
    </source>
</evidence>
<keyword evidence="1" id="KW-0472">Membrane</keyword>
<proteinExistence type="predicted"/>